<dbReference type="Gene3D" id="1.10.260.40">
    <property type="entry name" value="lambda repressor-like DNA-binding domains"/>
    <property type="match status" value="1"/>
</dbReference>
<dbReference type="SUPFAM" id="SSF47413">
    <property type="entry name" value="lambda repressor-like DNA-binding domains"/>
    <property type="match status" value="1"/>
</dbReference>
<evidence type="ECO:0000259" key="2">
    <source>
        <dbReference type="PROSITE" id="PS50943"/>
    </source>
</evidence>
<proteinExistence type="predicted"/>
<dbReference type="STRING" id="169679.CSACC_40010"/>
<dbReference type="InterPro" id="IPR010982">
    <property type="entry name" value="Lambda_DNA-bd_dom_sf"/>
</dbReference>
<evidence type="ECO:0000256" key="1">
    <source>
        <dbReference type="PROSITE-ProRule" id="PRU00339"/>
    </source>
</evidence>
<gene>
    <name evidence="3" type="ORF">CLOSAC_06060</name>
</gene>
<feature type="repeat" description="TPR" evidence="1">
    <location>
        <begin position="272"/>
        <end position="305"/>
    </location>
</feature>
<reference evidence="3 4" key="1">
    <citation type="submission" date="2016-05" db="EMBL/GenBank/DDBJ databases">
        <title>Microbial solvent formation.</title>
        <authorList>
            <person name="Poehlein A."/>
            <person name="Montoya Solano J.D."/>
            <person name="Flitsch S."/>
            <person name="Krabben P."/>
            <person name="Duerre P."/>
            <person name="Daniel R."/>
        </authorList>
    </citation>
    <scope>NUCLEOTIDE SEQUENCE [LARGE SCALE GENOMIC DNA]</scope>
    <source>
        <strain evidence="3 4">L1-8</strain>
    </source>
</reference>
<evidence type="ECO:0000313" key="3">
    <source>
        <dbReference type="EMBL" id="OOM16335.1"/>
    </source>
</evidence>
<dbReference type="InterPro" id="IPR011990">
    <property type="entry name" value="TPR-like_helical_dom_sf"/>
</dbReference>
<dbReference type="CDD" id="cd00093">
    <property type="entry name" value="HTH_XRE"/>
    <property type="match status" value="1"/>
</dbReference>
<keyword evidence="1" id="KW-0802">TPR repeat</keyword>
<sequence length="424" mass="50287">MIYVEILSTGEKIKRARIFKGITLKELCEDKISIAKMSCIENGKAKADKELLQYIAEKIEMDLDYLIEDVYEQILNNLKMIKKNISSDADSEDKLKDNLGYALKYKYYDLAFELIHILFSYYVEENKVENIQLIVSQYYDLYQRNNTEENTAIYFKDMARYLSQNEEYIEAISYYGKLREMFLQRKEGFDKGEYCLIGYNEAICYQNLNKFQEAYDILTEVIEYVDNLRTDESKGKIYHIYATVCIKLKKEYIDEYKKKAFEYQKYNPISLALSRGDYGKYYFEVGEKEKAIKEIEKGIEIFPDDNKEKNVEFLNDCTKILIDNFQYEIAYRITEQALNMAITTDNIKLIEKSYYLKGVILQKMDKYIEAEKYMNLSLDSLLKFGSREERKIRYIDMAKLYHELGAVTDSLKYFNLALTVDKKI</sequence>
<organism evidence="3 4">
    <name type="scientific">Clostridium saccharobutylicum</name>
    <dbReference type="NCBI Taxonomy" id="169679"/>
    <lineage>
        <taxon>Bacteria</taxon>
        <taxon>Bacillati</taxon>
        <taxon>Bacillota</taxon>
        <taxon>Clostridia</taxon>
        <taxon>Eubacteriales</taxon>
        <taxon>Clostridiaceae</taxon>
        <taxon>Clostridium</taxon>
    </lineage>
</organism>
<accession>A0A1S8NIM4</accession>
<dbReference type="Gene3D" id="1.25.40.10">
    <property type="entry name" value="Tetratricopeptide repeat domain"/>
    <property type="match status" value="2"/>
</dbReference>
<dbReference type="EMBL" id="LZYZ01000001">
    <property type="protein sequence ID" value="OOM16335.1"/>
    <property type="molecule type" value="Genomic_DNA"/>
</dbReference>
<dbReference type="Proteomes" id="UP000191154">
    <property type="component" value="Unassembled WGS sequence"/>
</dbReference>
<name>A0A1S8NIM4_CLOSA</name>
<dbReference type="InterPro" id="IPR019734">
    <property type="entry name" value="TPR_rpt"/>
</dbReference>
<feature type="domain" description="HTH cro/C1-type" evidence="2">
    <location>
        <begin position="13"/>
        <end position="66"/>
    </location>
</feature>
<dbReference type="SUPFAM" id="SSF48452">
    <property type="entry name" value="TPR-like"/>
    <property type="match status" value="1"/>
</dbReference>
<dbReference type="GO" id="GO:0003677">
    <property type="term" value="F:DNA binding"/>
    <property type="evidence" value="ECO:0007669"/>
    <property type="project" value="InterPro"/>
</dbReference>
<dbReference type="PROSITE" id="PS50943">
    <property type="entry name" value="HTH_CROC1"/>
    <property type="match status" value="1"/>
</dbReference>
<dbReference type="AlphaFoldDB" id="A0A1S8NIM4"/>
<dbReference type="InterPro" id="IPR001387">
    <property type="entry name" value="Cro/C1-type_HTH"/>
</dbReference>
<dbReference type="SMART" id="SM00028">
    <property type="entry name" value="TPR"/>
    <property type="match status" value="5"/>
</dbReference>
<dbReference type="PROSITE" id="PS50005">
    <property type="entry name" value="TPR"/>
    <property type="match status" value="1"/>
</dbReference>
<protein>
    <submittedName>
        <fullName evidence="3">Tetratricopeptide repeat protein</fullName>
    </submittedName>
</protein>
<comment type="caution">
    <text evidence="3">The sequence shown here is derived from an EMBL/GenBank/DDBJ whole genome shotgun (WGS) entry which is preliminary data.</text>
</comment>
<evidence type="ECO:0000313" key="4">
    <source>
        <dbReference type="Proteomes" id="UP000191154"/>
    </source>
</evidence>
<dbReference type="Pfam" id="PF13181">
    <property type="entry name" value="TPR_8"/>
    <property type="match status" value="2"/>
</dbReference>